<comment type="caution">
    <text evidence="6">The sequence shown here is derived from an EMBL/GenBank/DDBJ whole genome shotgun (WGS) entry which is preliminary data.</text>
</comment>
<protein>
    <submittedName>
        <fullName evidence="6">LysR substrate-binding domain-containing protein</fullName>
    </submittedName>
</protein>
<keyword evidence="2" id="KW-0805">Transcription regulation</keyword>
<comment type="similarity">
    <text evidence="1">Belongs to the LysR transcriptional regulatory family.</text>
</comment>
<accession>A0A9Q4AKQ5</accession>
<dbReference type="GO" id="GO:0003677">
    <property type="term" value="F:DNA binding"/>
    <property type="evidence" value="ECO:0007669"/>
    <property type="project" value="UniProtKB-KW"/>
</dbReference>
<reference evidence="6" key="1">
    <citation type="submission" date="2022-06" db="EMBL/GenBank/DDBJ databases">
        <title>Devosia sp. XJ19-45 genome assembly.</title>
        <authorList>
            <person name="Li B."/>
            <person name="Cai M."/>
            <person name="Nie G."/>
            <person name="Li W."/>
        </authorList>
    </citation>
    <scope>NUCLEOTIDE SEQUENCE</scope>
    <source>
        <strain evidence="6">XJ19-45</strain>
    </source>
</reference>
<dbReference type="Pfam" id="PF00126">
    <property type="entry name" value="HTH_1"/>
    <property type="match status" value="1"/>
</dbReference>
<proteinExistence type="inferred from homology"/>
<dbReference type="GO" id="GO:0005829">
    <property type="term" value="C:cytosol"/>
    <property type="evidence" value="ECO:0007669"/>
    <property type="project" value="TreeGrafter"/>
</dbReference>
<dbReference type="Gene3D" id="3.40.190.10">
    <property type="entry name" value="Periplasmic binding protein-like II"/>
    <property type="match status" value="2"/>
</dbReference>
<keyword evidence="7" id="KW-1185">Reference proteome</keyword>
<dbReference type="Pfam" id="PF03466">
    <property type="entry name" value="LysR_substrate"/>
    <property type="match status" value="1"/>
</dbReference>
<dbReference type="FunFam" id="1.10.10.10:FF:000001">
    <property type="entry name" value="LysR family transcriptional regulator"/>
    <property type="match status" value="1"/>
</dbReference>
<dbReference type="PANTHER" id="PTHR30419">
    <property type="entry name" value="HTH-TYPE TRANSCRIPTIONAL REGULATOR YBHD"/>
    <property type="match status" value="1"/>
</dbReference>
<dbReference type="InterPro" id="IPR036390">
    <property type="entry name" value="WH_DNA-bd_sf"/>
</dbReference>
<dbReference type="Proteomes" id="UP001060275">
    <property type="component" value="Unassembled WGS sequence"/>
</dbReference>
<dbReference type="SUPFAM" id="SSF46785">
    <property type="entry name" value="Winged helix' DNA-binding domain"/>
    <property type="match status" value="1"/>
</dbReference>
<dbReference type="PROSITE" id="PS50931">
    <property type="entry name" value="HTH_LYSR"/>
    <property type="match status" value="1"/>
</dbReference>
<dbReference type="InterPro" id="IPR000847">
    <property type="entry name" value="LysR_HTH_N"/>
</dbReference>
<dbReference type="GO" id="GO:0003700">
    <property type="term" value="F:DNA-binding transcription factor activity"/>
    <property type="evidence" value="ECO:0007669"/>
    <property type="project" value="InterPro"/>
</dbReference>
<sequence length="300" mass="31791">MDTRQLKSLTAIARTGSFARAAELVNLTPSAVSQQIQSLEAEVGASLFDRSSRPPSLTPAGMQMVSLAEEVLRLTDTAVDAINGTSISGTLSLGSVRTSALGLLPNAITRLSALYPQVRTKLRVSMSESLMSDVVVGRLDAAMVAEINEFPSTLRWRPFLREPLLVIAPPGTAPGSASDLLAKFPFVRFRSNVPLAHMIDRELARMNVMLNEVAEMDTVSSITACVINGLGVSVVPQIAVAESSVPLVTAPFGNPQVFRQIGLIESRSGAKAVLIDELHRQLVSASGPFGWTGLEAGGAE</sequence>
<dbReference type="AlphaFoldDB" id="A0A9Q4AKQ5"/>
<evidence type="ECO:0000256" key="2">
    <source>
        <dbReference type="ARBA" id="ARBA00023015"/>
    </source>
</evidence>
<keyword evidence="3" id="KW-0238">DNA-binding</keyword>
<evidence type="ECO:0000256" key="4">
    <source>
        <dbReference type="ARBA" id="ARBA00023163"/>
    </source>
</evidence>
<dbReference type="EMBL" id="JAMWDU010000001">
    <property type="protein sequence ID" value="MCP8885702.1"/>
    <property type="molecule type" value="Genomic_DNA"/>
</dbReference>
<dbReference type="SUPFAM" id="SSF53850">
    <property type="entry name" value="Periplasmic binding protein-like II"/>
    <property type="match status" value="1"/>
</dbReference>
<feature type="domain" description="HTH lysR-type" evidence="5">
    <location>
        <begin position="1"/>
        <end position="58"/>
    </location>
</feature>
<evidence type="ECO:0000313" key="6">
    <source>
        <dbReference type="EMBL" id="MCP8885702.1"/>
    </source>
</evidence>
<evidence type="ECO:0000256" key="1">
    <source>
        <dbReference type="ARBA" id="ARBA00009437"/>
    </source>
</evidence>
<dbReference type="PRINTS" id="PR00039">
    <property type="entry name" value="HTHLYSR"/>
</dbReference>
<organism evidence="6 7">
    <name type="scientific">Devosia ureilytica</name>
    <dbReference type="NCBI Taxonomy" id="2952754"/>
    <lineage>
        <taxon>Bacteria</taxon>
        <taxon>Pseudomonadati</taxon>
        <taxon>Pseudomonadota</taxon>
        <taxon>Alphaproteobacteria</taxon>
        <taxon>Hyphomicrobiales</taxon>
        <taxon>Devosiaceae</taxon>
        <taxon>Devosia</taxon>
    </lineage>
</organism>
<evidence type="ECO:0000256" key="3">
    <source>
        <dbReference type="ARBA" id="ARBA00023125"/>
    </source>
</evidence>
<dbReference type="RefSeq" id="WP_254673086.1">
    <property type="nucleotide sequence ID" value="NZ_JAMWDU010000001.1"/>
</dbReference>
<dbReference type="InterPro" id="IPR036388">
    <property type="entry name" value="WH-like_DNA-bd_sf"/>
</dbReference>
<evidence type="ECO:0000313" key="7">
    <source>
        <dbReference type="Proteomes" id="UP001060275"/>
    </source>
</evidence>
<keyword evidence="4" id="KW-0804">Transcription</keyword>
<gene>
    <name evidence="6" type="ORF">NF348_01135</name>
</gene>
<evidence type="ECO:0000259" key="5">
    <source>
        <dbReference type="PROSITE" id="PS50931"/>
    </source>
</evidence>
<dbReference type="InterPro" id="IPR050950">
    <property type="entry name" value="HTH-type_LysR_regulators"/>
</dbReference>
<dbReference type="InterPro" id="IPR005119">
    <property type="entry name" value="LysR_subst-bd"/>
</dbReference>
<dbReference type="Gene3D" id="1.10.10.10">
    <property type="entry name" value="Winged helix-like DNA-binding domain superfamily/Winged helix DNA-binding domain"/>
    <property type="match status" value="1"/>
</dbReference>
<name>A0A9Q4AKQ5_9HYPH</name>